<dbReference type="InterPro" id="IPR010371">
    <property type="entry name" value="YBR137W-like"/>
</dbReference>
<comment type="caution">
    <text evidence="2">The sequence shown here is derived from an EMBL/GenBank/DDBJ whole genome shotgun (WGS) entry which is preliminary data.</text>
</comment>
<accession>A0ABT8YF74</accession>
<proteinExistence type="inferred from homology"/>
<sequence>MTQTHEERMAIMAKQETIASFPNFNEEAAFDLGSAIYAIARGRRAPVVIGIRTPDRTLFHAAMPGSSPDNDHWLRRKSNIVLRFHQSSLMFGETLAAKGRQVGPELGLDPLDYAAHGGSFPIRVKKTGVIGAVTVSGLPSIEDHRMVIEALSLYLKVDLPKI</sequence>
<comment type="similarity">
    <text evidence="1">Belongs to the UPF0303 family.</text>
</comment>
<dbReference type="HAMAP" id="MF_00761">
    <property type="entry name" value="UPF0303"/>
    <property type="match status" value="1"/>
</dbReference>
<dbReference type="InterPro" id="IPR005624">
    <property type="entry name" value="PduO/GlcC-like"/>
</dbReference>
<dbReference type="RefSeq" id="WP_304374169.1">
    <property type="nucleotide sequence ID" value="NZ_JAUOZU010000001.1"/>
</dbReference>
<dbReference type="Gene3D" id="3.30.450.150">
    <property type="entry name" value="Haem-degrading domain"/>
    <property type="match status" value="1"/>
</dbReference>
<organism evidence="2 3">
    <name type="scientific">Rhizobium alvei</name>
    <dbReference type="NCBI Taxonomy" id="1132659"/>
    <lineage>
        <taxon>Bacteria</taxon>
        <taxon>Pseudomonadati</taxon>
        <taxon>Pseudomonadota</taxon>
        <taxon>Alphaproteobacteria</taxon>
        <taxon>Hyphomicrobiales</taxon>
        <taxon>Rhizobiaceae</taxon>
        <taxon>Rhizobium/Agrobacterium group</taxon>
        <taxon>Rhizobium</taxon>
    </lineage>
</organism>
<dbReference type="InterPro" id="IPR038084">
    <property type="entry name" value="PduO/GlcC-like_sf"/>
</dbReference>
<protein>
    <recommendedName>
        <fullName evidence="1">UPF0303 protein Q4481_00300</fullName>
    </recommendedName>
</protein>
<dbReference type="EMBL" id="JAUOZU010000001">
    <property type="protein sequence ID" value="MDO6962372.1"/>
    <property type="molecule type" value="Genomic_DNA"/>
</dbReference>
<evidence type="ECO:0000313" key="2">
    <source>
        <dbReference type="EMBL" id="MDO6962372.1"/>
    </source>
</evidence>
<dbReference type="PANTHER" id="PTHR28255">
    <property type="match status" value="1"/>
</dbReference>
<dbReference type="SUPFAM" id="SSF143744">
    <property type="entry name" value="GlcG-like"/>
    <property type="match status" value="1"/>
</dbReference>
<name>A0ABT8YF74_9HYPH</name>
<gene>
    <name evidence="2" type="ORF">Q4481_00300</name>
</gene>
<dbReference type="NCBIfam" id="NF002696">
    <property type="entry name" value="PRK02487.1-5"/>
    <property type="match status" value="1"/>
</dbReference>
<dbReference type="PIRSF" id="PIRSF008757">
    <property type="entry name" value="UCP008757"/>
    <property type="match status" value="1"/>
</dbReference>
<dbReference type="Pfam" id="PF03928">
    <property type="entry name" value="HbpS-like"/>
    <property type="match status" value="1"/>
</dbReference>
<keyword evidence="3" id="KW-1185">Reference proteome</keyword>
<reference evidence="2" key="2">
    <citation type="submission" date="2023-07" db="EMBL/GenBank/DDBJ databases">
        <authorList>
            <person name="Shen H."/>
        </authorList>
    </citation>
    <scope>NUCLEOTIDE SEQUENCE</scope>
    <source>
        <strain evidence="2">TNR-22</strain>
    </source>
</reference>
<dbReference type="Proteomes" id="UP001174932">
    <property type="component" value="Unassembled WGS sequence"/>
</dbReference>
<dbReference type="PANTHER" id="PTHR28255:SF1">
    <property type="entry name" value="UPF0303 PROTEIN YBR137W"/>
    <property type="match status" value="1"/>
</dbReference>
<reference evidence="2" key="1">
    <citation type="journal article" date="2015" name="Int. J. Syst. Evol. Microbiol.">
        <title>Rhizobium alvei sp. nov., isolated from a freshwater river.</title>
        <authorList>
            <person name="Sheu S.Y."/>
            <person name="Huang H.W."/>
            <person name="Young C.C."/>
            <person name="Chen W.M."/>
        </authorList>
    </citation>
    <scope>NUCLEOTIDE SEQUENCE</scope>
    <source>
        <strain evidence="2">TNR-22</strain>
    </source>
</reference>
<evidence type="ECO:0000313" key="3">
    <source>
        <dbReference type="Proteomes" id="UP001174932"/>
    </source>
</evidence>
<evidence type="ECO:0000256" key="1">
    <source>
        <dbReference type="HAMAP-Rule" id="MF_00761"/>
    </source>
</evidence>